<dbReference type="OrthoDB" id="5878741at2"/>
<reference evidence="1 2" key="1">
    <citation type="submission" date="2015-01" db="EMBL/GenBank/DDBJ databases">
        <title>Draft genome of Vibrio mytili type strain CAIM 528.</title>
        <authorList>
            <person name="Gonzalez-Castillo A."/>
            <person name="Gomez-Gil B."/>
            <person name="Enciso-Ibarra J."/>
        </authorList>
    </citation>
    <scope>NUCLEOTIDE SEQUENCE [LARGE SCALE GENOMIC DNA]</scope>
    <source>
        <strain evidence="1 2">CAIM 528</strain>
    </source>
</reference>
<dbReference type="EMBL" id="JXOK01000078">
    <property type="protein sequence ID" value="KIN09554.1"/>
    <property type="molecule type" value="Genomic_DNA"/>
</dbReference>
<gene>
    <name evidence="1" type="ORF">SU60_18740</name>
</gene>
<comment type="caution">
    <text evidence="1">The sequence shown here is derived from an EMBL/GenBank/DDBJ whole genome shotgun (WGS) entry which is preliminary data.</text>
</comment>
<evidence type="ECO:0000313" key="1">
    <source>
        <dbReference type="EMBL" id="KIN09554.1"/>
    </source>
</evidence>
<dbReference type="GO" id="GO:0004803">
    <property type="term" value="F:transposase activity"/>
    <property type="evidence" value="ECO:0007669"/>
    <property type="project" value="InterPro"/>
</dbReference>
<dbReference type="GO" id="GO:0003677">
    <property type="term" value="F:DNA binding"/>
    <property type="evidence" value="ECO:0007669"/>
    <property type="project" value="InterPro"/>
</dbReference>
<dbReference type="AlphaFoldDB" id="A0A0C3DDX3"/>
<keyword evidence="2" id="KW-1185">Reference proteome</keyword>
<dbReference type="Proteomes" id="UP000031977">
    <property type="component" value="Unassembled WGS sequence"/>
</dbReference>
<organism evidence="1 2">
    <name type="scientific">Vibrio mytili</name>
    <dbReference type="NCBI Taxonomy" id="50718"/>
    <lineage>
        <taxon>Bacteria</taxon>
        <taxon>Pseudomonadati</taxon>
        <taxon>Pseudomonadota</taxon>
        <taxon>Gammaproteobacteria</taxon>
        <taxon>Vibrionales</taxon>
        <taxon>Vibrionaceae</taxon>
        <taxon>Vibrio</taxon>
    </lineage>
</organism>
<dbReference type="InterPro" id="IPR002514">
    <property type="entry name" value="Transposase_8"/>
</dbReference>
<dbReference type="NCBIfam" id="NF047593">
    <property type="entry name" value="IS66_ISAeme5_TnpA"/>
    <property type="match status" value="1"/>
</dbReference>
<evidence type="ECO:0000313" key="2">
    <source>
        <dbReference type="Proteomes" id="UP000031977"/>
    </source>
</evidence>
<proteinExistence type="predicted"/>
<dbReference type="STRING" id="50718.SU60_18740"/>
<sequence>MSLSPDTWFEHIQAWMQTQQTQVDYCRHHGLTPHQFTYWKQKYHATQQTNQGETRSGFVVAQFETRISTQSGPTICLPDGTQITDVSATNILIVAQLFRELR</sequence>
<dbReference type="GO" id="GO:0006313">
    <property type="term" value="P:DNA transposition"/>
    <property type="evidence" value="ECO:0007669"/>
    <property type="project" value="InterPro"/>
</dbReference>
<dbReference type="Pfam" id="PF01527">
    <property type="entry name" value="HTH_Tnp_1"/>
    <property type="match status" value="1"/>
</dbReference>
<dbReference type="RefSeq" id="WP_041156859.1">
    <property type="nucleotide sequence ID" value="NZ_CBCRVP010000032.1"/>
</dbReference>
<protein>
    <recommendedName>
        <fullName evidence="3">Transposase</fullName>
    </recommendedName>
</protein>
<accession>A0A0C3DDX3</accession>
<evidence type="ECO:0008006" key="3">
    <source>
        <dbReference type="Google" id="ProtNLM"/>
    </source>
</evidence>
<name>A0A0C3DDX3_9VIBR</name>